<organism evidence="5 6">
    <name type="scientific">Clostridium thailandense</name>
    <dbReference type="NCBI Taxonomy" id="2794346"/>
    <lineage>
        <taxon>Bacteria</taxon>
        <taxon>Bacillati</taxon>
        <taxon>Bacillota</taxon>
        <taxon>Clostridia</taxon>
        <taxon>Eubacteriales</taxon>
        <taxon>Clostridiaceae</taxon>
        <taxon>Clostridium</taxon>
    </lineage>
</organism>
<dbReference type="InterPro" id="IPR013154">
    <property type="entry name" value="ADH-like_N"/>
</dbReference>
<evidence type="ECO:0000256" key="1">
    <source>
        <dbReference type="ARBA" id="ARBA00022723"/>
    </source>
</evidence>
<evidence type="ECO:0000256" key="2">
    <source>
        <dbReference type="ARBA" id="ARBA00023002"/>
    </source>
</evidence>
<dbReference type="AlphaFoldDB" id="A0A949X442"/>
<proteinExistence type="inferred from homology"/>
<dbReference type="Pfam" id="PF08240">
    <property type="entry name" value="ADH_N"/>
    <property type="match status" value="1"/>
</dbReference>
<keyword evidence="1 3" id="KW-0479">Metal-binding</keyword>
<keyword evidence="3" id="KW-0862">Zinc</keyword>
<evidence type="ECO:0000313" key="5">
    <source>
        <dbReference type="EMBL" id="MBV7273393.1"/>
    </source>
</evidence>
<keyword evidence="6" id="KW-1185">Reference proteome</keyword>
<name>A0A949X442_9CLOT</name>
<dbReference type="GO" id="GO:0008270">
    <property type="term" value="F:zinc ion binding"/>
    <property type="evidence" value="ECO:0007669"/>
    <property type="project" value="InterPro"/>
</dbReference>
<dbReference type="InterPro" id="IPR020843">
    <property type="entry name" value="ER"/>
</dbReference>
<evidence type="ECO:0000259" key="4">
    <source>
        <dbReference type="SMART" id="SM00829"/>
    </source>
</evidence>
<dbReference type="EMBL" id="JAEEGC010000044">
    <property type="protein sequence ID" value="MBV7273393.1"/>
    <property type="molecule type" value="Genomic_DNA"/>
</dbReference>
<protein>
    <submittedName>
        <fullName evidence="5">Alcohol dehydrogenase catalytic domain-containing protein</fullName>
    </submittedName>
</protein>
<comment type="caution">
    <text evidence="5">The sequence shown here is derived from an EMBL/GenBank/DDBJ whole genome shotgun (WGS) entry which is preliminary data.</text>
</comment>
<keyword evidence="2" id="KW-0560">Oxidoreductase</keyword>
<dbReference type="PANTHER" id="PTHR43401:SF2">
    <property type="entry name" value="L-THREONINE 3-DEHYDROGENASE"/>
    <property type="match status" value="1"/>
</dbReference>
<dbReference type="Proteomes" id="UP000694308">
    <property type="component" value="Unassembled WGS sequence"/>
</dbReference>
<accession>A0A949X442</accession>
<sequence>MKTIACVKVGSLKDPDINKRGRVQVIDMPEQEMGDEDVKIKVAYCSICGSDPHLVEGIFGLEPPFGLGHEISGTIVEIGKKATKKGLKVGDKVAGNFLRFCGTCYYCRNGQEQFCEHADNKPGFSEYVVWHESQVFKMPQNVSLEEACLLEPVSIAVRIVDKTNMKIGQRVAISGGGPIGLLSLQAMKMFGATSLTLIEPIKERQELAKEFGADYIIDPVEQDVCEEANKITGGLGFDLVIEASGSPKAGAAAIEIAAKGGTVLYIAMFPKDYEMPLNLYDKLYSKELTVSGTNVAPYAFPRAAEIMPRMNLKPFIQKVFTMDEAEEAFAAQVSGKYTKILIKCNDF</sequence>
<dbReference type="Pfam" id="PF00107">
    <property type="entry name" value="ADH_zinc_N"/>
    <property type="match status" value="1"/>
</dbReference>
<dbReference type="SMART" id="SM00829">
    <property type="entry name" value="PKS_ER"/>
    <property type="match status" value="1"/>
</dbReference>
<dbReference type="PANTHER" id="PTHR43401">
    <property type="entry name" value="L-THREONINE 3-DEHYDROGENASE"/>
    <property type="match status" value="1"/>
</dbReference>
<dbReference type="GO" id="GO:0016491">
    <property type="term" value="F:oxidoreductase activity"/>
    <property type="evidence" value="ECO:0007669"/>
    <property type="project" value="UniProtKB-KW"/>
</dbReference>
<dbReference type="InterPro" id="IPR050129">
    <property type="entry name" value="Zn_alcohol_dh"/>
</dbReference>
<dbReference type="InterPro" id="IPR013149">
    <property type="entry name" value="ADH-like_C"/>
</dbReference>
<reference evidence="5" key="1">
    <citation type="submission" date="2020-12" db="EMBL/GenBank/DDBJ databases">
        <title>Clostridium thailandense sp. nov., a novel acetogenic bacterium isolated from peat land soil in Thailand.</title>
        <authorList>
            <person name="Chaikitkaew S."/>
            <person name="Birkeland N.K."/>
        </authorList>
    </citation>
    <scope>NUCLEOTIDE SEQUENCE</scope>
    <source>
        <strain evidence="5">PL3</strain>
    </source>
</reference>
<feature type="domain" description="Enoyl reductase (ER)" evidence="4">
    <location>
        <begin position="21"/>
        <end position="342"/>
    </location>
</feature>
<evidence type="ECO:0000313" key="6">
    <source>
        <dbReference type="Proteomes" id="UP000694308"/>
    </source>
</evidence>
<evidence type="ECO:0000256" key="3">
    <source>
        <dbReference type="RuleBase" id="RU361277"/>
    </source>
</evidence>
<dbReference type="PROSITE" id="PS00059">
    <property type="entry name" value="ADH_ZINC"/>
    <property type="match status" value="1"/>
</dbReference>
<comment type="similarity">
    <text evidence="3">Belongs to the zinc-containing alcohol dehydrogenase family.</text>
</comment>
<comment type="cofactor">
    <cofactor evidence="3">
        <name>Zn(2+)</name>
        <dbReference type="ChEBI" id="CHEBI:29105"/>
    </cofactor>
</comment>
<gene>
    <name evidence="5" type="ORF">I6U48_10775</name>
</gene>
<dbReference type="RefSeq" id="WP_218320434.1">
    <property type="nucleotide sequence ID" value="NZ_JAEEGC010000044.1"/>
</dbReference>
<dbReference type="InterPro" id="IPR002328">
    <property type="entry name" value="ADH_Zn_CS"/>
</dbReference>